<protein>
    <submittedName>
        <fullName evidence="3">S9 family peptidase</fullName>
    </submittedName>
</protein>
<gene>
    <name evidence="3" type="ORF">J8N05_22160</name>
</gene>
<sequence length="649" mass="69554">MMISEAAGGRSDGLVRDRVTAWLESAEGPGFGRVTRFGQWDVTPDGGCVAAVGTVLDGLDRPGRDVLCVIATADGDLRQYDLAADLVSAGAGTVAVASRDSVHWFDLSTRTPDAGPVLPGRIEQLRVSADGLRALVVLAADQPSRYDLAERVIAEPSQREPLVFTAEPERFRQCYVVDRRSGSVRNVTPADANVWEVCWAGPDAALAVCADRPGESGWYSPYLAHLDLESSTADVLYRPRIGRQLAEPAWTADRWAVVEATCSDRGVVAGEVVLGSPEGTPVHLDTQGVAVSSLRDTAQGQFAYAGLRGLMTVIGRVDAGKASASEVWSSAETFAGQTAQIRIDATGRFHGFLESYETLPRLVTVDGTRVRTVFDPAHGGTAFVRKRAGTMKEISWTSPDGQEIEGLLVVPDGPPPHPLVVNVHGGPVSAWRNRWGIASGERYPLAPILASEGYAVLHPNPRGSHGRGEEFARAVLGDMFGAPVGDLLSGVDHLVAEGVVDPERIAVTGTSYGAVMSLVLPAIDRRVAAAIAVSPVSDWVSQHYTSDIPRFDELFLQDSPSARDSKYFHQSPLFMMGQARTPTLVTAGLRDKCTPPQQAVEAHQALLRNGVDTELVLYPAQGHGVKGFPETTDYLGRLLVWLQRHLPTA</sequence>
<dbReference type="GO" id="GO:0006508">
    <property type="term" value="P:proteolysis"/>
    <property type="evidence" value="ECO:0007669"/>
    <property type="project" value="InterPro"/>
</dbReference>
<evidence type="ECO:0000313" key="3">
    <source>
        <dbReference type="EMBL" id="MBQ0850870.1"/>
    </source>
</evidence>
<evidence type="ECO:0000259" key="2">
    <source>
        <dbReference type="Pfam" id="PF00326"/>
    </source>
</evidence>
<dbReference type="Pfam" id="PF00326">
    <property type="entry name" value="Peptidase_S9"/>
    <property type="match status" value="1"/>
</dbReference>
<accession>A0A941B4Y5</accession>
<dbReference type="SUPFAM" id="SSF82171">
    <property type="entry name" value="DPP6 N-terminal domain-like"/>
    <property type="match status" value="1"/>
</dbReference>
<evidence type="ECO:0000313" key="4">
    <source>
        <dbReference type="Proteomes" id="UP000677413"/>
    </source>
</evidence>
<dbReference type="SUPFAM" id="SSF53474">
    <property type="entry name" value="alpha/beta-Hydrolases"/>
    <property type="match status" value="1"/>
</dbReference>
<organism evidence="3 4">
    <name type="scientific">Streptomyces liliiviolaceus</name>
    <dbReference type="NCBI Taxonomy" id="2823109"/>
    <lineage>
        <taxon>Bacteria</taxon>
        <taxon>Bacillati</taxon>
        <taxon>Actinomycetota</taxon>
        <taxon>Actinomycetes</taxon>
        <taxon>Kitasatosporales</taxon>
        <taxon>Streptomycetaceae</taxon>
        <taxon>Streptomyces</taxon>
    </lineage>
</organism>
<name>A0A941B4Y5_9ACTN</name>
<dbReference type="RefSeq" id="WP_210885191.1">
    <property type="nucleotide sequence ID" value="NZ_JAGPYQ010000001.1"/>
</dbReference>
<dbReference type="Gene3D" id="3.40.50.1820">
    <property type="entry name" value="alpha/beta hydrolase"/>
    <property type="match status" value="1"/>
</dbReference>
<evidence type="ECO:0000256" key="1">
    <source>
        <dbReference type="ARBA" id="ARBA00022801"/>
    </source>
</evidence>
<dbReference type="InterPro" id="IPR001375">
    <property type="entry name" value="Peptidase_S9_cat"/>
</dbReference>
<dbReference type="EMBL" id="JAGPYQ010000001">
    <property type="protein sequence ID" value="MBQ0850870.1"/>
    <property type="molecule type" value="Genomic_DNA"/>
</dbReference>
<dbReference type="Proteomes" id="UP000677413">
    <property type="component" value="Unassembled WGS sequence"/>
</dbReference>
<dbReference type="GO" id="GO:0004252">
    <property type="term" value="F:serine-type endopeptidase activity"/>
    <property type="evidence" value="ECO:0007669"/>
    <property type="project" value="TreeGrafter"/>
</dbReference>
<keyword evidence="4" id="KW-1185">Reference proteome</keyword>
<reference evidence="3 4" key="1">
    <citation type="submission" date="2021-04" db="EMBL/GenBank/DDBJ databases">
        <authorList>
            <person name="Tang X."/>
            <person name="Zhou X."/>
            <person name="Chen X."/>
            <person name="Cernava T."/>
            <person name="Zhang C."/>
        </authorList>
    </citation>
    <scope>NUCLEOTIDE SEQUENCE [LARGE SCALE GENOMIC DNA]</scope>
    <source>
        <strain evidence="3 4">BH-SS-21</strain>
    </source>
</reference>
<comment type="caution">
    <text evidence="3">The sequence shown here is derived from an EMBL/GenBank/DDBJ whole genome shotgun (WGS) entry which is preliminary data.</text>
</comment>
<dbReference type="AlphaFoldDB" id="A0A941B4Y5"/>
<proteinExistence type="predicted"/>
<dbReference type="InterPro" id="IPR029058">
    <property type="entry name" value="AB_hydrolase_fold"/>
</dbReference>
<keyword evidence="1" id="KW-0378">Hydrolase</keyword>
<feature type="domain" description="Peptidase S9 prolyl oligopeptidase catalytic" evidence="2">
    <location>
        <begin position="448"/>
        <end position="646"/>
    </location>
</feature>
<dbReference type="PANTHER" id="PTHR42776">
    <property type="entry name" value="SERINE PEPTIDASE S9 FAMILY MEMBER"/>
    <property type="match status" value="1"/>
</dbReference>
<dbReference type="PANTHER" id="PTHR42776:SF27">
    <property type="entry name" value="DIPEPTIDYL PEPTIDASE FAMILY MEMBER 6"/>
    <property type="match status" value="1"/>
</dbReference>